<dbReference type="GeneID" id="112468147"/>
<evidence type="ECO:0000256" key="1">
    <source>
        <dbReference type="ARBA" id="ARBA00001968"/>
    </source>
</evidence>
<dbReference type="Pfam" id="PF13359">
    <property type="entry name" value="DDE_Tnp_4"/>
    <property type="match status" value="1"/>
</dbReference>
<dbReference type="Proteomes" id="UP000504618">
    <property type="component" value="Unplaced"/>
</dbReference>
<evidence type="ECO:0000259" key="8">
    <source>
        <dbReference type="Pfam" id="PF13359"/>
    </source>
</evidence>
<proteinExistence type="inferred from homology"/>
<reference evidence="10" key="1">
    <citation type="submission" date="2025-08" db="UniProtKB">
        <authorList>
            <consortium name="RefSeq"/>
        </authorList>
    </citation>
    <scope>IDENTIFICATION</scope>
    <source>
        <tissue evidence="10">Whole body</tissue>
    </source>
</reference>
<organism evidence="9 10">
    <name type="scientific">Temnothorax curvispinosus</name>
    <dbReference type="NCBI Taxonomy" id="300111"/>
    <lineage>
        <taxon>Eukaryota</taxon>
        <taxon>Metazoa</taxon>
        <taxon>Ecdysozoa</taxon>
        <taxon>Arthropoda</taxon>
        <taxon>Hexapoda</taxon>
        <taxon>Insecta</taxon>
        <taxon>Pterygota</taxon>
        <taxon>Neoptera</taxon>
        <taxon>Endopterygota</taxon>
        <taxon>Hymenoptera</taxon>
        <taxon>Apocrita</taxon>
        <taxon>Aculeata</taxon>
        <taxon>Formicoidea</taxon>
        <taxon>Formicidae</taxon>
        <taxon>Myrmicinae</taxon>
        <taxon>Temnothorax</taxon>
    </lineage>
</organism>
<comment type="similarity">
    <text evidence="3">Belongs to the HARBI1 family.</text>
</comment>
<dbReference type="PANTHER" id="PTHR22930">
    <property type="match status" value="1"/>
</dbReference>
<evidence type="ECO:0000256" key="2">
    <source>
        <dbReference type="ARBA" id="ARBA00004123"/>
    </source>
</evidence>
<gene>
    <name evidence="10" type="primary">LOC112468147</name>
</gene>
<dbReference type="OrthoDB" id="7700827at2759"/>
<keyword evidence="6" id="KW-0378">Hydrolase</keyword>
<evidence type="ECO:0000313" key="9">
    <source>
        <dbReference type="Proteomes" id="UP000504618"/>
    </source>
</evidence>
<evidence type="ECO:0000256" key="5">
    <source>
        <dbReference type="ARBA" id="ARBA00022723"/>
    </source>
</evidence>
<comment type="cofactor">
    <cofactor evidence="1">
        <name>a divalent metal cation</name>
        <dbReference type="ChEBI" id="CHEBI:60240"/>
    </cofactor>
</comment>
<feature type="domain" description="DDE Tnp4" evidence="8">
    <location>
        <begin position="204"/>
        <end position="360"/>
    </location>
</feature>
<dbReference type="AlphaFoldDB" id="A0A6J1RDD9"/>
<keyword evidence="4" id="KW-0540">Nuclease</keyword>
<name>A0A6J1RDD9_9HYME</name>
<keyword evidence="5" id="KW-0479">Metal-binding</keyword>
<dbReference type="InterPro" id="IPR045249">
    <property type="entry name" value="HARBI1-like"/>
</dbReference>
<evidence type="ECO:0000256" key="3">
    <source>
        <dbReference type="ARBA" id="ARBA00006958"/>
    </source>
</evidence>
<dbReference type="InterPro" id="IPR027806">
    <property type="entry name" value="HARBI1_dom"/>
</dbReference>
<dbReference type="GO" id="GO:0016787">
    <property type="term" value="F:hydrolase activity"/>
    <property type="evidence" value="ECO:0007669"/>
    <property type="project" value="UniProtKB-KW"/>
</dbReference>
<dbReference type="PANTHER" id="PTHR22930:SF85">
    <property type="entry name" value="GH03217P-RELATED"/>
    <property type="match status" value="1"/>
</dbReference>
<evidence type="ECO:0000256" key="6">
    <source>
        <dbReference type="ARBA" id="ARBA00022801"/>
    </source>
</evidence>
<keyword evidence="9" id="KW-1185">Reference proteome</keyword>
<comment type="subcellular location">
    <subcellularLocation>
        <location evidence="2">Nucleus</location>
    </subcellularLocation>
</comment>
<sequence>MYSLVCADMNIKKHKIIIQLMETVNNESSSSDELSILNSSTSSSSTSSNNEEENEDVLLFPLLNNLMNGRKRHRVEDYLRVVDSWTDQEFKEHLRLNRRTALILIEELKVSHYIPSHSFGVKLISAKLSFLIFLWYIANTEPLRTMSDRFNVSISSVFRVLRRIIAWLLTKKDIIIKWPQENEIIMVCEKFNRKQGIRNILGAIDSTHIQILKPSSNARNYCNRKKFFSINLQAVVDADMLFTNIYRGEPGSLHDARVFRRSSLYETASMDKEMLFPGQTFLLGDSAYPCLQWLVPPFRDNGHLSPQQREFNFMYSSTRIVVERAFWQLKGRFRRIKFFTEYRDISFITNTVVAACILHNYCIGKNDLYDFSEYVDDFINIENNNEELNNFNQELDRRMQLFNEIFPIN</sequence>
<evidence type="ECO:0000256" key="4">
    <source>
        <dbReference type="ARBA" id="ARBA00022722"/>
    </source>
</evidence>
<dbReference type="GO" id="GO:0005634">
    <property type="term" value="C:nucleus"/>
    <property type="evidence" value="ECO:0007669"/>
    <property type="project" value="UniProtKB-SubCell"/>
</dbReference>
<protein>
    <submittedName>
        <fullName evidence="10">Nuclease HARBI1 isoform X1</fullName>
    </submittedName>
</protein>
<dbReference type="GO" id="GO:0046872">
    <property type="term" value="F:metal ion binding"/>
    <property type="evidence" value="ECO:0007669"/>
    <property type="project" value="UniProtKB-KW"/>
</dbReference>
<keyword evidence="7" id="KW-0539">Nucleus</keyword>
<evidence type="ECO:0000256" key="7">
    <source>
        <dbReference type="ARBA" id="ARBA00023242"/>
    </source>
</evidence>
<evidence type="ECO:0000313" key="10">
    <source>
        <dbReference type="RefSeq" id="XP_024892964.1"/>
    </source>
</evidence>
<accession>A0A6J1RDD9</accession>
<dbReference type="RefSeq" id="XP_024892964.1">
    <property type="nucleotide sequence ID" value="XM_025037196.1"/>
</dbReference>
<dbReference type="GO" id="GO:0004518">
    <property type="term" value="F:nuclease activity"/>
    <property type="evidence" value="ECO:0007669"/>
    <property type="project" value="UniProtKB-KW"/>
</dbReference>